<dbReference type="SUPFAM" id="SSF53448">
    <property type="entry name" value="Nucleotide-diphospho-sugar transferases"/>
    <property type="match status" value="1"/>
</dbReference>
<dbReference type="PANTHER" id="PTHR43685">
    <property type="entry name" value="GLYCOSYLTRANSFERASE"/>
    <property type="match status" value="1"/>
</dbReference>
<dbReference type="InterPro" id="IPR007235">
    <property type="entry name" value="Glyco_trans_28_C"/>
</dbReference>
<dbReference type="Gene3D" id="3.40.50.2000">
    <property type="entry name" value="Glycogen Phosphorylase B"/>
    <property type="match status" value="1"/>
</dbReference>
<dbReference type="CDD" id="cd00761">
    <property type="entry name" value="Glyco_tranf_GTA_type"/>
    <property type="match status" value="1"/>
</dbReference>
<dbReference type="OrthoDB" id="153025at2"/>
<name>A0A2T0QD13_9ACTN</name>
<keyword evidence="2" id="KW-0328">Glycosyltransferase</keyword>
<comment type="caution">
    <text evidence="7">The sequence shown here is derived from an EMBL/GenBank/DDBJ whole genome shotgun (WGS) entry which is preliminary data.</text>
</comment>
<evidence type="ECO:0000256" key="3">
    <source>
        <dbReference type="ARBA" id="ARBA00022679"/>
    </source>
</evidence>
<protein>
    <submittedName>
        <fullName evidence="7">UDP-N-acetylglucosamine transferase subunit ALG13</fullName>
    </submittedName>
</protein>
<dbReference type="Proteomes" id="UP000237846">
    <property type="component" value="Unassembled WGS sequence"/>
</dbReference>
<feature type="compositionally biased region" description="Pro residues" evidence="4">
    <location>
        <begin position="174"/>
        <end position="185"/>
    </location>
</feature>
<accession>A0A2T0QD13</accession>
<evidence type="ECO:0000259" key="5">
    <source>
        <dbReference type="Pfam" id="PF00535"/>
    </source>
</evidence>
<dbReference type="AlphaFoldDB" id="A0A2T0QD13"/>
<evidence type="ECO:0000313" key="7">
    <source>
        <dbReference type="EMBL" id="PRY01844.1"/>
    </source>
</evidence>
<evidence type="ECO:0000256" key="4">
    <source>
        <dbReference type="SAM" id="MobiDB-lite"/>
    </source>
</evidence>
<dbReference type="GO" id="GO:0016758">
    <property type="term" value="F:hexosyltransferase activity"/>
    <property type="evidence" value="ECO:0007669"/>
    <property type="project" value="InterPro"/>
</dbReference>
<comment type="similarity">
    <text evidence="1">Belongs to the glycosyltransferase 2 family.</text>
</comment>
<feature type="domain" description="Glycosyl transferase family 28 C-terminal" evidence="6">
    <location>
        <begin position="7"/>
        <end position="159"/>
    </location>
</feature>
<keyword evidence="3 7" id="KW-0808">Transferase</keyword>
<proteinExistence type="inferred from homology"/>
<dbReference type="Pfam" id="PF04101">
    <property type="entry name" value="Glyco_tran_28_C"/>
    <property type="match status" value="1"/>
</dbReference>
<gene>
    <name evidence="7" type="ORF">CLV72_101441</name>
</gene>
<dbReference type="SUPFAM" id="SSF53756">
    <property type="entry name" value="UDP-Glycosyltransferase/glycogen phosphorylase"/>
    <property type="match status" value="1"/>
</dbReference>
<feature type="domain" description="Glycosyltransferase 2-like" evidence="5">
    <location>
        <begin position="195"/>
        <end position="333"/>
    </location>
</feature>
<evidence type="ECO:0000259" key="6">
    <source>
        <dbReference type="Pfam" id="PF04101"/>
    </source>
</evidence>
<dbReference type="Gene3D" id="3.90.550.10">
    <property type="entry name" value="Spore Coat Polysaccharide Biosynthesis Protein SpsA, Chain A"/>
    <property type="match status" value="1"/>
</dbReference>
<dbReference type="RefSeq" id="WP_106238255.1">
    <property type="nucleotide sequence ID" value="NZ_PVZC01000001.1"/>
</dbReference>
<evidence type="ECO:0000313" key="8">
    <source>
        <dbReference type="Proteomes" id="UP000237846"/>
    </source>
</evidence>
<dbReference type="PANTHER" id="PTHR43685:SF5">
    <property type="entry name" value="GLYCOSYLTRANSFERASE EPSE-RELATED"/>
    <property type="match status" value="1"/>
</dbReference>
<evidence type="ECO:0000256" key="2">
    <source>
        <dbReference type="ARBA" id="ARBA00022676"/>
    </source>
</evidence>
<dbReference type="Pfam" id="PF00535">
    <property type="entry name" value="Glycos_transf_2"/>
    <property type="match status" value="1"/>
</dbReference>
<feature type="region of interest" description="Disordered" evidence="4">
    <location>
        <begin position="172"/>
        <end position="191"/>
    </location>
</feature>
<reference evidence="7 8" key="1">
    <citation type="submission" date="2018-03" db="EMBL/GenBank/DDBJ databases">
        <title>Genomic Encyclopedia of Archaeal and Bacterial Type Strains, Phase II (KMG-II): from individual species to whole genera.</title>
        <authorList>
            <person name="Goeker M."/>
        </authorList>
    </citation>
    <scope>NUCLEOTIDE SEQUENCE [LARGE SCALE GENOMIC DNA]</scope>
    <source>
        <strain evidence="7 8">DSM 45601</strain>
    </source>
</reference>
<evidence type="ECO:0000256" key="1">
    <source>
        <dbReference type="ARBA" id="ARBA00006739"/>
    </source>
</evidence>
<dbReference type="InterPro" id="IPR001173">
    <property type="entry name" value="Glyco_trans_2-like"/>
</dbReference>
<dbReference type="EMBL" id="PVZC01000001">
    <property type="protein sequence ID" value="PRY01844.1"/>
    <property type="molecule type" value="Genomic_DNA"/>
</dbReference>
<sequence>MSPRPLVLVTVGTDFHPFRRLAAWADRIAERHPGIDVLVQHGSAPPPRHARGRAYLDHAELRAAMEQAAAVVCHGGPATITEARRAGRLPIVVPRDPRRGEHVDDHQLRFVARMSAEGLVHACDGEEELRAAVDKALTSPADFRAEPPAAGAGPRDAAERAGRLIDTLVATRRPAPPPATAPAPAAPAGRRPDVTVVIPTRDRPRLLRDALDSVWAQDYPGGVHCLVVHDQCAPDPSLAARGGSPPRSTSVLVNARTPGLAGARNTGLLAAATELVAFCDDDDLWLPGKLRRQVGVLAADPDAQLVCCGIRIRYGDTTAERSLDTAQVTLAELLRSRLTELHPSTFLLRTSAVRGGVGLVAEDIPGSYAEDYEFLLRAARQAPVRNVPEIGVQVRWHARSYFSGRWETVSGALRWLLDRHPELRLQRRGLARVTGQIAFAEAARGERREALRWVGRTLRTRPAEARAHLALAVLCGLSPDAVLRALHRRGRGV</sequence>
<keyword evidence="8" id="KW-1185">Reference proteome</keyword>
<dbReference type="InterPro" id="IPR050834">
    <property type="entry name" value="Glycosyltransf_2"/>
</dbReference>
<dbReference type="InterPro" id="IPR029044">
    <property type="entry name" value="Nucleotide-diphossugar_trans"/>
</dbReference>
<organism evidence="7 8">
    <name type="scientific">Allonocardiopsis opalescens</name>
    <dbReference type="NCBI Taxonomy" id="1144618"/>
    <lineage>
        <taxon>Bacteria</taxon>
        <taxon>Bacillati</taxon>
        <taxon>Actinomycetota</taxon>
        <taxon>Actinomycetes</taxon>
        <taxon>Streptosporangiales</taxon>
        <taxon>Allonocardiopsis</taxon>
    </lineage>
</organism>